<dbReference type="InterPro" id="IPR003713">
    <property type="entry name" value="FliS"/>
</dbReference>
<keyword evidence="4 6" id="KW-1005">Bacterial flagellum biogenesis</keyword>
<dbReference type="CDD" id="cd16098">
    <property type="entry name" value="FliS"/>
    <property type="match status" value="1"/>
</dbReference>
<evidence type="ECO:0000256" key="6">
    <source>
        <dbReference type="PIRNR" id="PIRNR039090"/>
    </source>
</evidence>
<keyword evidence="3 6" id="KW-0963">Cytoplasm</keyword>
<dbReference type="Proteomes" id="UP001205560">
    <property type="component" value="Unassembled WGS sequence"/>
</dbReference>
<evidence type="ECO:0000313" key="8">
    <source>
        <dbReference type="Proteomes" id="UP001205560"/>
    </source>
</evidence>
<evidence type="ECO:0000256" key="2">
    <source>
        <dbReference type="ARBA" id="ARBA00008787"/>
    </source>
</evidence>
<dbReference type="SUPFAM" id="SSF101116">
    <property type="entry name" value="Flagellar export chaperone FliS"/>
    <property type="match status" value="1"/>
</dbReference>
<dbReference type="RefSeq" id="WP_258845241.1">
    <property type="nucleotide sequence ID" value="NZ_JANUGX010000009.1"/>
</dbReference>
<keyword evidence="5" id="KW-0143">Chaperone</keyword>
<name>A0ABT2A5N6_9BURK</name>
<comment type="subcellular location">
    <subcellularLocation>
        <location evidence="1 6">Cytoplasm</location>
        <location evidence="1 6">Cytosol</location>
    </subcellularLocation>
</comment>
<organism evidence="7 8">
    <name type="scientific">Massilia norwichensis</name>
    <dbReference type="NCBI Taxonomy" id="1442366"/>
    <lineage>
        <taxon>Bacteria</taxon>
        <taxon>Pseudomonadati</taxon>
        <taxon>Pseudomonadota</taxon>
        <taxon>Betaproteobacteria</taxon>
        <taxon>Burkholderiales</taxon>
        <taxon>Oxalobacteraceae</taxon>
        <taxon>Telluria group</taxon>
        <taxon>Massilia</taxon>
    </lineage>
</organism>
<proteinExistence type="inferred from homology"/>
<comment type="similarity">
    <text evidence="2 6">Belongs to the FliS family.</text>
</comment>
<evidence type="ECO:0000256" key="3">
    <source>
        <dbReference type="ARBA" id="ARBA00022490"/>
    </source>
</evidence>
<evidence type="ECO:0000256" key="5">
    <source>
        <dbReference type="ARBA" id="ARBA00023186"/>
    </source>
</evidence>
<comment type="caution">
    <text evidence="7">The sequence shown here is derived from an EMBL/GenBank/DDBJ whole genome shotgun (WGS) entry which is preliminary data.</text>
</comment>
<dbReference type="Gene3D" id="1.20.120.340">
    <property type="entry name" value="Flagellar protein FliS"/>
    <property type="match status" value="1"/>
</dbReference>
<dbReference type="PANTHER" id="PTHR34773:SF1">
    <property type="entry name" value="FLAGELLAR SECRETION CHAPERONE FLIS"/>
    <property type="match status" value="1"/>
</dbReference>
<dbReference type="PIRSF" id="PIRSF039090">
    <property type="entry name" value="Flis"/>
    <property type="match status" value="1"/>
</dbReference>
<evidence type="ECO:0000313" key="7">
    <source>
        <dbReference type="EMBL" id="MCS0589477.1"/>
    </source>
</evidence>
<dbReference type="EMBL" id="JANUGX010000009">
    <property type="protein sequence ID" value="MCS0589477.1"/>
    <property type="molecule type" value="Genomic_DNA"/>
</dbReference>
<dbReference type="Pfam" id="PF02561">
    <property type="entry name" value="FliS"/>
    <property type="match status" value="1"/>
</dbReference>
<dbReference type="NCBIfam" id="TIGR00208">
    <property type="entry name" value="fliS"/>
    <property type="match status" value="1"/>
</dbReference>
<keyword evidence="7" id="KW-0969">Cilium</keyword>
<accession>A0ABT2A5N6</accession>
<gene>
    <name evidence="7" type="primary">fliS</name>
    <name evidence="7" type="ORF">NX782_09675</name>
</gene>
<dbReference type="PANTHER" id="PTHR34773">
    <property type="entry name" value="FLAGELLAR SECRETION CHAPERONE FLIS"/>
    <property type="match status" value="1"/>
</dbReference>
<reference evidence="7 8" key="1">
    <citation type="submission" date="2022-08" db="EMBL/GenBank/DDBJ databases">
        <title>Reclassification of Massilia species as members of the genera Telluria, Duganella, Pseudoduganella, Mokoshia gen. nov. and Zemynaea gen. nov. using orthogonal and non-orthogonal genome-based approaches.</title>
        <authorList>
            <person name="Bowman J.P."/>
        </authorList>
    </citation>
    <scope>NUCLEOTIDE SEQUENCE [LARGE SCALE GENOMIC DNA]</scope>
    <source>
        <strain evidence="7 8">LMG 28164</strain>
    </source>
</reference>
<protein>
    <recommendedName>
        <fullName evidence="6">Flagellar secretion chaperone FliS</fullName>
    </recommendedName>
</protein>
<evidence type="ECO:0000256" key="4">
    <source>
        <dbReference type="ARBA" id="ARBA00022795"/>
    </source>
</evidence>
<sequence length="142" mass="15027">MFGSMRSGANAYANVGVETGVMAASPHKLIAMLFDGALVALSTALVQMKAKNIAAKGKAISKAISIIDNGLRASLDKNVGGEIALSLDALYEYMSSRLLQANLNNQPALIEEVQRLLTELKSAWEAIDPDARPAQPRMASAI</sequence>
<keyword evidence="7" id="KW-0966">Cell projection</keyword>
<dbReference type="InterPro" id="IPR036584">
    <property type="entry name" value="FliS_sf"/>
</dbReference>
<evidence type="ECO:0000256" key="1">
    <source>
        <dbReference type="ARBA" id="ARBA00004514"/>
    </source>
</evidence>
<keyword evidence="8" id="KW-1185">Reference proteome</keyword>
<keyword evidence="7" id="KW-0282">Flagellum</keyword>